<evidence type="ECO:0000313" key="2">
    <source>
        <dbReference type="EMBL" id="KAK7276512.1"/>
    </source>
</evidence>
<evidence type="ECO:0000256" key="1">
    <source>
        <dbReference type="SAM" id="SignalP"/>
    </source>
</evidence>
<dbReference type="EMBL" id="JAYWIO010000003">
    <property type="protein sequence ID" value="KAK7276512.1"/>
    <property type="molecule type" value="Genomic_DNA"/>
</dbReference>
<comment type="caution">
    <text evidence="2">The sequence shown here is derived from an EMBL/GenBank/DDBJ whole genome shotgun (WGS) entry which is preliminary data.</text>
</comment>
<accession>A0AAN9FHG1</accession>
<evidence type="ECO:0000313" key="3">
    <source>
        <dbReference type="Proteomes" id="UP001372338"/>
    </source>
</evidence>
<organism evidence="2 3">
    <name type="scientific">Crotalaria pallida</name>
    <name type="common">Smooth rattlebox</name>
    <name type="synonym">Crotalaria striata</name>
    <dbReference type="NCBI Taxonomy" id="3830"/>
    <lineage>
        <taxon>Eukaryota</taxon>
        <taxon>Viridiplantae</taxon>
        <taxon>Streptophyta</taxon>
        <taxon>Embryophyta</taxon>
        <taxon>Tracheophyta</taxon>
        <taxon>Spermatophyta</taxon>
        <taxon>Magnoliopsida</taxon>
        <taxon>eudicotyledons</taxon>
        <taxon>Gunneridae</taxon>
        <taxon>Pentapetalae</taxon>
        <taxon>rosids</taxon>
        <taxon>fabids</taxon>
        <taxon>Fabales</taxon>
        <taxon>Fabaceae</taxon>
        <taxon>Papilionoideae</taxon>
        <taxon>50 kb inversion clade</taxon>
        <taxon>genistoids sensu lato</taxon>
        <taxon>core genistoids</taxon>
        <taxon>Crotalarieae</taxon>
        <taxon>Crotalaria</taxon>
    </lineage>
</organism>
<feature type="chain" id="PRO_5042969804" evidence="1">
    <location>
        <begin position="25"/>
        <end position="139"/>
    </location>
</feature>
<keyword evidence="3" id="KW-1185">Reference proteome</keyword>
<sequence>MKKLPLVSCLFLFLLSHPFQYSSTAPPPPSLSVVLSPPRFQHQHCLFWTKPQPVKVAAKPPPWKHRFELRSAVSRVAATLGHDGGVGGRESRIEMAVSSTITICFVDDGGSEPPMYGLRLRRDSLRSQPSSCISVIKLR</sequence>
<dbReference type="AlphaFoldDB" id="A0AAN9FHG1"/>
<reference evidence="2 3" key="1">
    <citation type="submission" date="2024-01" db="EMBL/GenBank/DDBJ databases">
        <title>The genomes of 5 underutilized Papilionoideae crops provide insights into root nodulation and disease resistanc.</title>
        <authorList>
            <person name="Yuan L."/>
        </authorList>
    </citation>
    <scope>NUCLEOTIDE SEQUENCE [LARGE SCALE GENOMIC DNA]</scope>
    <source>
        <strain evidence="2">ZHUSHIDOU_FW_LH</strain>
        <tissue evidence="2">Leaf</tissue>
    </source>
</reference>
<proteinExistence type="predicted"/>
<dbReference type="Proteomes" id="UP001372338">
    <property type="component" value="Unassembled WGS sequence"/>
</dbReference>
<protein>
    <submittedName>
        <fullName evidence="2">Uncharacterized protein</fullName>
    </submittedName>
</protein>
<name>A0AAN9FHG1_CROPI</name>
<keyword evidence="1" id="KW-0732">Signal</keyword>
<feature type="signal peptide" evidence="1">
    <location>
        <begin position="1"/>
        <end position="24"/>
    </location>
</feature>
<gene>
    <name evidence="2" type="ORF">RIF29_17652</name>
</gene>